<sequence>MKRWPFTIRRREESPYETKVLHSSFLKQAIVQVKVPLLFFSDNQFCEVVAYSPGFGRVGSFVRHNNLAMDSMCFAWIAFAALFKSVELRTLMFALDVKWIISGIDRLMAKSEIIDFPKKLGMSDPFNRSLGVVVEHQFCKDSRKVLVIKFSTESNGLCEYCDPTAGGQQQNFPIGSWARFLPIRNFSNEFTAVNPSATNRPNGVSLLQTEPKIKLALSHDLFYLDQDPSKNIIHAQMFGELHCTRVFMLELRQKRQKLKHFQPRLFIMFDPITNRWIPIHFDGLDSPLYSSENGQNSNDQSPNQPSQKKTENNAPGTDFGDKPKQLQTANRDNERGKRYFQSMESRSRPLTSSLGRVDFKQNNRRSYDNRNGNGSRFSSNSSVAHKPTVQTNLQGLIVSVSNNSSNMFVYTCRFPSEEFSMNRSTTSIPDGVKHGSWVKFDLTVDSRGDKTVSHCEVDDAPPGWKVTPVRNTIQIELIAFVPKKWHPDTMAPEKRIVPTNWIDEMLDFQGLLTEEMADKSVKVVVERNKHPTGKTWHLVKSNATQIEYFFNGMFVDHHPRSNYRPAPPDLSTALKPLPVELAAESSNCAH</sequence>
<evidence type="ECO:0000256" key="1">
    <source>
        <dbReference type="SAM" id="MobiDB-lite"/>
    </source>
</evidence>
<evidence type="ECO:0000313" key="2">
    <source>
        <dbReference type="Proteomes" id="UP000887572"/>
    </source>
</evidence>
<accession>A0A914HCK0</accession>
<feature type="compositionally biased region" description="Polar residues" evidence="1">
    <location>
        <begin position="288"/>
        <end position="315"/>
    </location>
</feature>
<organism evidence="2 3">
    <name type="scientific">Globodera rostochiensis</name>
    <name type="common">Golden nematode worm</name>
    <name type="synonym">Heterodera rostochiensis</name>
    <dbReference type="NCBI Taxonomy" id="31243"/>
    <lineage>
        <taxon>Eukaryota</taxon>
        <taxon>Metazoa</taxon>
        <taxon>Ecdysozoa</taxon>
        <taxon>Nematoda</taxon>
        <taxon>Chromadorea</taxon>
        <taxon>Rhabditida</taxon>
        <taxon>Tylenchina</taxon>
        <taxon>Tylenchomorpha</taxon>
        <taxon>Tylenchoidea</taxon>
        <taxon>Heteroderidae</taxon>
        <taxon>Heteroderinae</taxon>
        <taxon>Globodera</taxon>
    </lineage>
</organism>
<name>A0A914HCK0_GLORO</name>
<feature type="region of interest" description="Disordered" evidence="1">
    <location>
        <begin position="288"/>
        <end position="386"/>
    </location>
</feature>
<evidence type="ECO:0000313" key="3">
    <source>
        <dbReference type="WBParaSite" id="Gr19_v10_g1580.t2"/>
    </source>
</evidence>
<keyword evidence="2" id="KW-1185">Reference proteome</keyword>
<protein>
    <submittedName>
        <fullName evidence="3">Uncharacterized protein</fullName>
    </submittedName>
</protein>
<dbReference type="Proteomes" id="UP000887572">
    <property type="component" value="Unplaced"/>
</dbReference>
<feature type="compositionally biased region" description="Low complexity" evidence="1">
    <location>
        <begin position="369"/>
        <end position="382"/>
    </location>
</feature>
<dbReference type="AlphaFoldDB" id="A0A914HCK0"/>
<proteinExistence type="predicted"/>
<reference evidence="3" key="1">
    <citation type="submission" date="2022-11" db="UniProtKB">
        <authorList>
            <consortium name="WormBaseParasite"/>
        </authorList>
    </citation>
    <scope>IDENTIFICATION</scope>
</reference>
<dbReference type="WBParaSite" id="Gr19_v10_g1580.t2">
    <property type="protein sequence ID" value="Gr19_v10_g1580.t2"/>
    <property type="gene ID" value="Gr19_v10_g1580"/>
</dbReference>
<feature type="compositionally biased region" description="Polar residues" evidence="1">
    <location>
        <begin position="342"/>
        <end position="354"/>
    </location>
</feature>
<feature type="compositionally biased region" description="Basic and acidic residues" evidence="1">
    <location>
        <begin position="357"/>
        <end position="368"/>
    </location>
</feature>